<dbReference type="GO" id="GO:0006368">
    <property type="term" value="P:transcription elongation by RNA polymerase II"/>
    <property type="evidence" value="ECO:0007669"/>
    <property type="project" value="InterPro"/>
</dbReference>
<accession>H2YV96</accession>
<protein>
    <recommendedName>
        <fullName evidence="2">Ubiquitin-like domain-containing protein</fullName>
    </recommendedName>
</protein>
<organism evidence="3 4">
    <name type="scientific">Ciona savignyi</name>
    <name type="common">Pacific transparent sea squirt</name>
    <dbReference type="NCBI Taxonomy" id="51511"/>
    <lineage>
        <taxon>Eukaryota</taxon>
        <taxon>Metazoa</taxon>
        <taxon>Chordata</taxon>
        <taxon>Tunicata</taxon>
        <taxon>Ascidiacea</taxon>
        <taxon>Phlebobranchia</taxon>
        <taxon>Cionidae</taxon>
        <taxon>Ciona</taxon>
    </lineage>
</organism>
<feature type="compositionally biased region" description="Basic and acidic residues" evidence="1">
    <location>
        <begin position="103"/>
        <end position="118"/>
    </location>
</feature>
<dbReference type="PANTHER" id="PTHR13248">
    <property type="entry name" value="TRANSCRIPTION ELONGATION FACTOR B POLYPEPTIDE 2"/>
    <property type="match status" value="1"/>
</dbReference>
<sequence>MDVFLIIRRQKTTIFADAKESNTVLDLKKIIQGILKVSPDDQVLISAANDQMLDDGKTLADSGFTQANAKAQSPALLKLALKDGDTVETVQIEDYSSPPELPDVMKPHDGTATGDQKK</sequence>
<dbReference type="Proteomes" id="UP000007875">
    <property type="component" value="Unassembled WGS sequence"/>
</dbReference>
<dbReference type="PANTHER" id="PTHR13248:SF4">
    <property type="entry name" value="ELONGIN B"/>
    <property type="match status" value="1"/>
</dbReference>
<dbReference type="eggNOG" id="KOG4495">
    <property type="taxonomic scope" value="Eukaryota"/>
</dbReference>
<dbReference type="GO" id="GO:0030891">
    <property type="term" value="C:VCB complex"/>
    <property type="evidence" value="ECO:0007669"/>
    <property type="project" value="InterPro"/>
</dbReference>
<feature type="domain" description="Ubiquitin-like" evidence="2">
    <location>
        <begin position="1"/>
        <end position="68"/>
    </location>
</feature>
<dbReference type="HOGENOM" id="CLU_139243_0_0_1"/>
<dbReference type="PROSITE" id="PS50053">
    <property type="entry name" value="UBIQUITIN_2"/>
    <property type="match status" value="1"/>
</dbReference>
<dbReference type="OMA" id="CIEPFSN"/>
<dbReference type="Pfam" id="PF00240">
    <property type="entry name" value="ubiquitin"/>
    <property type="match status" value="1"/>
</dbReference>
<reference evidence="3" key="2">
    <citation type="submission" date="2025-08" db="UniProtKB">
        <authorList>
            <consortium name="Ensembl"/>
        </authorList>
    </citation>
    <scope>IDENTIFICATION</scope>
</reference>
<evidence type="ECO:0000259" key="2">
    <source>
        <dbReference type="PROSITE" id="PS50053"/>
    </source>
</evidence>
<dbReference type="InParanoid" id="H2YV96"/>
<dbReference type="GO" id="GO:0070449">
    <property type="term" value="C:elongin complex"/>
    <property type="evidence" value="ECO:0007669"/>
    <property type="project" value="InterPro"/>
</dbReference>
<dbReference type="SUPFAM" id="SSF54236">
    <property type="entry name" value="Ubiquitin-like"/>
    <property type="match status" value="1"/>
</dbReference>
<reference evidence="4" key="1">
    <citation type="submission" date="2003-08" db="EMBL/GenBank/DDBJ databases">
        <authorList>
            <person name="Birren B."/>
            <person name="Nusbaum C."/>
            <person name="Abebe A."/>
            <person name="Abouelleil A."/>
            <person name="Adekoya E."/>
            <person name="Ait-zahra M."/>
            <person name="Allen N."/>
            <person name="Allen T."/>
            <person name="An P."/>
            <person name="Anderson M."/>
            <person name="Anderson S."/>
            <person name="Arachchi H."/>
            <person name="Armbruster J."/>
            <person name="Bachantsang P."/>
            <person name="Baldwin J."/>
            <person name="Barry A."/>
            <person name="Bayul T."/>
            <person name="Blitshsteyn B."/>
            <person name="Bloom T."/>
            <person name="Blye J."/>
            <person name="Boguslavskiy L."/>
            <person name="Borowsky M."/>
            <person name="Boukhgalter B."/>
            <person name="Brunache A."/>
            <person name="Butler J."/>
            <person name="Calixte N."/>
            <person name="Calvo S."/>
            <person name="Camarata J."/>
            <person name="Campo K."/>
            <person name="Chang J."/>
            <person name="Cheshatsang Y."/>
            <person name="Citroen M."/>
            <person name="Collymore A."/>
            <person name="Considine T."/>
            <person name="Cook A."/>
            <person name="Cooke P."/>
            <person name="Corum B."/>
            <person name="Cuomo C."/>
            <person name="David R."/>
            <person name="Dawoe T."/>
            <person name="Degray S."/>
            <person name="Dodge S."/>
            <person name="Dooley K."/>
            <person name="Dorje P."/>
            <person name="Dorjee K."/>
            <person name="Dorris L."/>
            <person name="Duffey N."/>
            <person name="Dupes A."/>
            <person name="Elkins T."/>
            <person name="Engels R."/>
            <person name="Erickson J."/>
            <person name="Farina A."/>
            <person name="Faro S."/>
            <person name="Ferreira P."/>
            <person name="Fischer H."/>
            <person name="Fitzgerald M."/>
            <person name="Foley K."/>
            <person name="Gage D."/>
            <person name="Galagan J."/>
            <person name="Gearin G."/>
            <person name="Gnerre S."/>
            <person name="Gnirke A."/>
            <person name="Goyette A."/>
            <person name="Graham J."/>
            <person name="Grandbois E."/>
            <person name="Gyaltsen K."/>
            <person name="Hafez N."/>
            <person name="Hagopian D."/>
            <person name="Hagos B."/>
            <person name="Hall J."/>
            <person name="Hatcher B."/>
            <person name="Heller A."/>
            <person name="Higgins H."/>
            <person name="Honan T."/>
            <person name="Horn A."/>
            <person name="Houde N."/>
            <person name="Hughes L."/>
            <person name="Hulme W."/>
            <person name="Husby E."/>
            <person name="Iliev I."/>
            <person name="Jaffe D."/>
            <person name="Jones C."/>
            <person name="Kamal M."/>
            <person name="Kamat A."/>
            <person name="Kamvysselis M."/>
            <person name="Karlsson E."/>
            <person name="Kells C."/>
            <person name="Kieu A."/>
            <person name="Kisner P."/>
            <person name="Kodira C."/>
            <person name="Kulbokas E."/>
            <person name="Labutti K."/>
            <person name="Lama D."/>
            <person name="Landers T."/>
            <person name="Leger J."/>
            <person name="Levine S."/>
            <person name="Lewis D."/>
            <person name="Lewis T."/>
            <person name="Lindblad-toh K."/>
            <person name="Liu X."/>
            <person name="Lokyitsang T."/>
            <person name="Lokyitsang Y."/>
            <person name="Lucien O."/>
            <person name="Lui A."/>
            <person name="Ma L.J."/>
            <person name="Mabbitt R."/>
            <person name="Macdonald J."/>
            <person name="Maclean C."/>
            <person name="Major J."/>
            <person name="Manning J."/>
            <person name="Marabella R."/>
            <person name="Maru K."/>
            <person name="Matthews C."/>
            <person name="Mauceli E."/>
            <person name="Mccarthy M."/>
            <person name="Mcdonough S."/>
            <person name="Mcghee T."/>
            <person name="Meldrim J."/>
            <person name="Meneus L."/>
            <person name="Mesirov J."/>
            <person name="Mihalev A."/>
            <person name="Mihova T."/>
            <person name="Mikkelsen T."/>
            <person name="Mlenga V."/>
            <person name="Moru K."/>
            <person name="Mozes J."/>
            <person name="Mulrain L."/>
            <person name="Munson G."/>
            <person name="Naylor J."/>
            <person name="Newes C."/>
            <person name="Nguyen C."/>
            <person name="Nguyen N."/>
            <person name="Nguyen T."/>
            <person name="Nicol R."/>
            <person name="Nielsen C."/>
            <person name="Nizzari M."/>
            <person name="Norbu C."/>
            <person name="Norbu N."/>
            <person name="O'donnell P."/>
            <person name="Okoawo O."/>
            <person name="O'leary S."/>
            <person name="Omotosho B."/>
            <person name="O'neill K."/>
            <person name="Osman S."/>
            <person name="Parker S."/>
            <person name="Perrin D."/>
            <person name="Phunkhang P."/>
            <person name="Piqani B."/>
            <person name="Purcell S."/>
            <person name="Rachupka T."/>
            <person name="Ramasamy U."/>
            <person name="Rameau R."/>
            <person name="Ray V."/>
            <person name="Raymond C."/>
            <person name="Retta R."/>
            <person name="Richardson S."/>
            <person name="Rise C."/>
            <person name="Rodriguez J."/>
            <person name="Rogers J."/>
            <person name="Rogov P."/>
            <person name="Rutman M."/>
            <person name="Schupbach R."/>
            <person name="Seaman C."/>
            <person name="Settipalli S."/>
            <person name="Sharpe T."/>
            <person name="Sheridan J."/>
            <person name="Sherpa N."/>
            <person name="Shi J."/>
            <person name="Smirnov S."/>
            <person name="Smith C."/>
            <person name="Sougnez C."/>
            <person name="Spencer B."/>
            <person name="Stalker J."/>
            <person name="Stange-thomann N."/>
            <person name="Stavropoulos S."/>
            <person name="Stetson K."/>
            <person name="Stone C."/>
            <person name="Stone S."/>
            <person name="Stubbs M."/>
            <person name="Talamas J."/>
            <person name="Tchuinga P."/>
            <person name="Tenzing P."/>
            <person name="Tesfaye S."/>
            <person name="Theodore J."/>
            <person name="Thoulutsang Y."/>
            <person name="Topham K."/>
            <person name="Towey S."/>
            <person name="Tsamla T."/>
            <person name="Tsomo N."/>
            <person name="Vallee D."/>
            <person name="Vassiliev H."/>
            <person name="Venkataraman V."/>
            <person name="Vinson J."/>
            <person name="Vo A."/>
            <person name="Wade C."/>
            <person name="Wang S."/>
            <person name="Wangchuk T."/>
            <person name="Wangdi T."/>
            <person name="Whittaker C."/>
            <person name="Wilkinson J."/>
            <person name="Wu Y."/>
            <person name="Wyman D."/>
            <person name="Yadav S."/>
            <person name="Yang S."/>
            <person name="Yang X."/>
            <person name="Yeager S."/>
            <person name="Yee E."/>
            <person name="Young G."/>
            <person name="Zainoun J."/>
            <person name="Zembeck L."/>
            <person name="Zimmer A."/>
            <person name="Zody M."/>
            <person name="Lander E."/>
        </authorList>
    </citation>
    <scope>NUCLEOTIDE SEQUENCE [LARGE SCALE GENOMIC DNA]</scope>
</reference>
<feature type="region of interest" description="Disordered" evidence="1">
    <location>
        <begin position="94"/>
        <end position="118"/>
    </location>
</feature>
<dbReference type="STRING" id="51511.ENSCSAVP00000009256"/>
<dbReference type="InterPro" id="IPR029071">
    <property type="entry name" value="Ubiquitin-like_domsf"/>
</dbReference>
<evidence type="ECO:0000256" key="1">
    <source>
        <dbReference type="SAM" id="MobiDB-lite"/>
    </source>
</evidence>
<dbReference type="AlphaFoldDB" id="H2YV96"/>
<reference evidence="3" key="3">
    <citation type="submission" date="2025-09" db="UniProtKB">
        <authorList>
            <consortium name="Ensembl"/>
        </authorList>
    </citation>
    <scope>IDENTIFICATION</scope>
</reference>
<keyword evidence="4" id="KW-1185">Reference proteome</keyword>
<dbReference type="InterPro" id="IPR000626">
    <property type="entry name" value="Ubiquitin-like_dom"/>
</dbReference>
<dbReference type="Gene3D" id="3.10.20.90">
    <property type="entry name" value="Phosphatidylinositol 3-kinase Catalytic Subunit, Chain A, domain 1"/>
    <property type="match status" value="1"/>
</dbReference>
<evidence type="ECO:0000313" key="3">
    <source>
        <dbReference type="Ensembl" id="ENSCSAVP00000009256.1"/>
    </source>
</evidence>
<proteinExistence type="predicted"/>
<evidence type="ECO:0000313" key="4">
    <source>
        <dbReference type="Proteomes" id="UP000007875"/>
    </source>
</evidence>
<dbReference type="SMART" id="SM00213">
    <property type="entry name" value="UBQ"/>
    <property type="match status" value="1"/>
</dbReference>
<dbReference type="Ensembl" id="ENSCSAVT00000009373.1">
    <property type="protein sequence ID" value="ENSCSAVP00000009256.1"/>
    <property type="gene ID" value="ENSCSAVG00000005457.1"/>
</dbReference>
<dbReference type="GeneTree" id="ENSGT00390000018316"/>
<name>H2YV96_CIOSA</name>
<dbReference type="InterPro" id="IPR039049">
    <property type="entry name" value="ELOB"/>
</dbReference>